<evidence type="ECO:0000259" key="7">
    <source>
        <dbReference type="PROSITE" id="PS51266"/>
    </source>
</evidence>
<dbReference type="PROSITE" id="PS50089">
    <property type="entry name" value="ZF_RING_2"/>
    <property type="match status" value="1"/>
</dbReference>
<feature type="region of interest" description="Disordered" evidence="5">
    <location>
        <begin position="77"/>
        <end position="100"/>
    </location>
</feature>
<dbReference type="InterPro" id="IPR037274">
    <property type="entry name" value="Znf_CHY_sf"/>
</dbReference>
<evidence type="ECO:0000313" key="10">
    <source>
        <dbReference type="Proteomes" id="UP001217918"/>
    </source>
</evidence>
<dbReference type="Gene3D" id="2.20.28.10">
    <property type="match status" value="1"/>
</dbReference>
<feature type="region of interest" description="Disordered" evidence="5">
    <location>
        <begin position="1"/>
        <end position="38"/>
    </location>
</feature>
<keyword evidence="1" id="KW-0479">Metal-binding</keyword>
<dbReference type="PROSITE" id="PS51270">
    <property type="entry name" value="ZF_CTCHY"/>
    <property type="match status" value="1"/>
</dbReference>
<dbReference type="PANTHER" id="PTHR21319">
    <property type="entry name" value="RING FINGER AND CHY ZINC FINGER DOMAIN-CONTAINING PROTEIN 1"/>
    <property type="match status" value="1"/>
</dbReference>
<keyword evidence="3" id="KW-0862">Zinc</keyword>
<gene>
    <name evidence="9" type="ORF">P8C59_000248</name>
</gene>
<feature type="compositionally biased region" description="Acidic residues" evidence="5">
    <location>
        <begin position="604"/>
        <end position="629"/>
    </location>
</feature>
<evidence type="ECO:0000256" key="3">
    <source>
        <dbReference type="ARBA" id="ARBA00022833"/>
    </source>
</evidence>
<protein>
    <submittedName>
        <fullName evidence="9">Uncharacterized protein</fullName>
    </submittedName>
</protein>
<dbReference type="InterPro" id="IPR001841">
    <property type="entry name" value="Znf_RING"/>
</dbReference>
<dbReference type="CDD" id="cd16464">
    <property type="entry name" value="RING-H2_Pirh2-like"/>
    <property type="match status" value="1"/>
</dbReference>
<comment type="caution">
    <text evidence="9">The sequence shown here is derived from an EMBL/GenBank/DDBJ whole genome shotgun (WGS) entry which is preliminary data.</text>
</comment>
<dbReference type="InterPro" id="IPR037275">
    <property type="entry name" value="Znf_CTCHY_sf"/>
</dbReference>
<keyword evidence="10" id="KW-1185">Reference proteome</keyword>
<evidence type="ECO:0000256" key="2">
    <source>
        <dbReference type="ARBA" id="ARBA00022771"/>
    </source>
</evidence>
<dbReference type="EMBL" id="JAQQPM010000001">
    <property type="protein sequence ID" value="KAK2066424.1"/>
    <property type="molecule type" value="Genomic_DNA"/>
</dbReference>
<sequence>MAARTSGFDTDMPPPTAVSSADAPVAKPMLPPLPADDGNRLLRKRIAAIQARDLPAEEKARLMQLLLIEGYAKSKSQLASQNRRHPMRSPPPPSPIIPSSATGRLDLVEPLHPLTAWSSLGGAAAAAAVAAAAAAAAAGPLESPLSDDDLRPTYTPERPEDDTRRPFGCEHYRRNVKMQCATCLRWYTCRFCHDDVEDHVLPRKDTQNMLCMFCGCAQKVSDTCVKCRESAAHYYCGVCKFWNNDPDKLVYHCPDCGLCRVGQGLGRDFFHCHRCHACIDIGIRDTHKCIERSTHSDCPICGEYMFSSTRQVVFMRCGHSIHRECYNEHMEVTYRCPICSKSCVNMDAQFRYLDVAIQCQPMPAEYADARAAVSCNDCGAKSQTLFHWLGLKCAVCNSYNTVQQQLLHMPSAAAVRDLVMRRPDTASLAPEVGMTAAANRTSSVSSHRLGPPGRPISMLVSRSLSRSIYPAGPLTSPEAHSRTSDALPALPALPSPPETREGRPMFMSPTWLRNRFGRSRSPHATSPLGPASAAPHVFGVFESDGILEAAARGADVILFEDDDDEDDEDDDYREYAMMDFWGRDEIRHFTSAESAEGDGSVDPGSDESDDCDDLEDELDDDDDDDDDEIALFGHP</sequence>
<feature type="domain" description="CTCHY-type" evidence="8">
    <location>
        <begin position="231"/>
        <end position="297"/>
    </location>
</feature>
<feature type="region of interest" description="Disordered" evidence="5">
    <location>
        <begin position="471"/>
        <end position="505"/>
    </location>
</feature>
<dbReference type="GO" id="GO:0006511">
    <property type="term" value="P:ubiquitin-dependent protein catabolic process"/>
    <property type="evidence" value="ECO:0007669"/>
    <property type="project" value="TreeGrafter"/>
</dbReference>
<dbReference type="Proteomes" id="UP001217918">
    <property type="component" value="Unassembled WGS sequence"/>
</dbReference>
<dbReference type="Pfam" id="PF14599">
    <property type="entry name" value="zinc_ribbon_6"/>
    <property type="match status" value="1"/>
</dbReference>
<accession>A0AAD9HVI3</accession>
<dbReference type="PANTHER" id="PTHR21319:SF0">
    <property type="entry name" value="AND RING FINGER DOMAIN PROTEIN, PUTATIVE (AFU_ORTHOLOGUE AFUA_1G08900)-RELATED"/>
    <property type="match status" value="1"/>
</dbReference>
<evidence type="ECO:0000259" key="6">
    <source>
        <dbReference type="PROSITE" id="PS50089"/>
    </source>
</evidence>
<dbReference type="GO" id="GO:0008270">
    <property type="term" value="F:zinc ion binding"/>
    <property type="evidence" value="ECO:0007669"/>
    <property type="project" value="UniProtKB-KW"/>
</dbReference>
<dbReference type="Pfam" id="PF05495">
    <property type="entry name" value="zf-CHY"/>
    <property type="match status" value="1"/>
</dbReference>
<dbReference type="PROSITE" id="PS51266">
    <property type="entry name" value="ZF_CHY"/>
    <property type="match status" value="1"/>
</dbReference>
<dbReference type="GO" id="GO:0005634">
    <property type="term" value="C:nucleus"/>
    <property type="evidence" value="ECO:0007669"/>
    <property type="project" value="TreeGrafter"/>
</dbReference>
<dbReference type="InterPro" id="IPR039512">
    <property type="entry name" value="RCHY1_zinc-ribbon"/>
</dbReference>
<evidence type="ECO:0000259" key="8">
    <source>
        <dbReference type="PROSITE" id="PS51270"/>
    </source>
</evidence>
<evidence type="ECO:0000256" key="5">
    <source>
        <dbReference type="SAM" id="MobiDB-lite"/>
    </source>
</evidence>
<reference evidence="9" key="1">
    <citation type="journal article" date="2023" name="Mol. Plant Microbe Interact.">
        <title>Elucidating the Obligate Nature and Biological Capacity of an Invasive Fungal Corn Pathogen.</title>
        <authorList>
            <person name="MacCready J.S."/>
            <person name="Roggenkamp E.M."/>
            <person name="Gdanetz K."/>
            <person name="Chilvers M.I."/>
        </authorList>
    </citation>
    <scope>NUCLEOTIDE SEQUENCE</scope>
    <source>
        <strain evidence="9">PM02</strain>
    </source>
</reference>
<keyword evidence="2 4" id="KW-0863">Zinc-finger</keyword>
<dbReference type="SMART" id="SM00184">
    <property type="entry name" value="RING"/>
    <property type="match status" value="1"/>
</dbReference>
<dbReference type="InterPro" id="IPR013083">
    <property type="entry name" value="Znf_RING/FYVE/PHD"/>
</dbReference>
<dbReference type="GO" id="GO:0016567">
    <property type="term" value="P:protein ubiquitination"/>
    <property type="evidence" value="ECO:0007669"/>
    <property type="project" value="TreeGrafter"/>
</dbReference>
<name>A0AAD9HVI3_9PEZI</name>
<organism evidence="9 10">
    <name type="scientific">Phyllachora maydis</name>
    <dbReference type="NCBI Taxonomy" id="1825666"/>
    <lineage>
        <taxon>Eukaryota</taxon>
        <taxon>Fungi</taxon>
        <taxon>Dikarya</taxon>
        <taxon>Ascomycota</taxon>
        <taxon>Pezizomycotina</taxon>
        <taxon>Sordariomycetes</taxon>
        <taxon>Sordariomycetidae</taxon>
        <taxon>Phyllachorales</taxon>
        <taxon>Phyllachoraceae</taxon>
        <taxon>Phyllachora</taxon>
    </lineage>
</organism>
<feature type="domain" description="RING-type" evidence="6">
    <location>
        <begin position="298"/>
        <end position="340"/>
    </location>
</feature>
<feature type="compositionally biased region" description="Basic and acidic residues" evidence="5">
    <location>
        <begin position="157"/>
        <end position="166"/>
    </location>
</feature>
<evidence type="ECO:0000313" key="9">
    <source>
        <dbReference type="EMBL" id="KAK2066424.1"/>
    </source>
</evidence>
<dbReference type="SUPFAM" id="SSF57850">
    <property type="entry name" value="RING/U-box"/>
    <property type="match status" value="1"/>
</dbReference>
<dbReference type="AlphaFoldDB" id="A0AAD9HVI3"/>
<evidence type="ECO:0000256" key="4">
    <source>
        <dbReference type="PROSITE-ProRule" id="PRU00601"/>
    </source>
</evidence>
<feature type="region of interest" description="Disordered" evidence="5">
    <location>
        <begin position="589"/>
        <end position="635"/>
    </location>
</feature>
<dbReference type="GO" id="GO:0061630">
    <property type="term" value="F:ubiquitin protein ligase activity"/>
    <property type="evidence" value="ECO:0007669"/>
    <property type="project" value="TreeGrafter"/>
</dbReference>
<evidence type="ECO:0000256" key="1">
    <source>
        <dbReference type="ARBA" id="ARBA00022723"/>
    </source>
</evidence>
<feature type="region of interest" description="Disordered" evidence="5">
    <location>
        <begin position="141"/>
        <end position="166"/>
    </location>
</feature>
<dbReference type="SUPFAM" id="SSF161245">
    <property type="entry name" value="Zinc hairpin stack"/>
    <property type="match status" value="1"/>
</dbReference>
<dbReference type="InterPro" id="IPR017921">
    <property type="entry name" value="Znf_CTCHY"/>
</dbReference>
<dbReference type="SUPFAM" id="SSF161219">
    <property type="entry name" value="CHY zinc finger-like"/>
    <property type="match status" value="1"/>
</dbReference>
<proteinExistence type="predicted"/>
<dbReference type="Gene3D" id="3.30.40.10">
    <property type="entry name" value="Zinc/RING finger domain, C3HC4 (zinc finger)"/>
    <property type="match status" value="1"/>
</dbReference>
<dbReference type="Pfam" id="PF13639">
    <property type="entry name" value="zf-RING_2"/>
    <property type="match status" value="1"/>
</dbReference>
<feature type="domain" description="CHY-type" evidence="7">
    <location>
        <begin position="162"/>
        <end position="229"/>
    </location>
</feature>
<dbReference type="InterPro" id="IPR008913">
    <property type="entry name" value="Znf_CHY"/>
</dbReference>